<dbReference type="EMBL" id="BAAALT010000034">
    <property type="protein sequence ID" value="GAA1793466.1"/>
    <property type="molecule type" value="Genomic_DNA"/>
</dbReference>
<feature type="transmembrane region" description="Helical" evidence="1">
    <location>
        <begin position="176"/>
        <end position="198"/>
    </location>
</feature>
<comment type="caution">
    <text evidence="2">The sequence shown here is derived from an EMBL/GenBank/DDBJ whole genome shotgun (WGS) entry which is preliminary data.</text>
</comment>
<feature type="transmembrane region" description="Helical" evidence="1">
    <location>
        <begin position="122"/>
        <end position="144"/>
    </location>
</feature>
<feature type="transmembrane region" description="Helical" evidence="1">
    <location>
        <begin position="218"/>
        <end position="236"/>
    </location>
</feature>
<dbReference type="InterPro" id="IPR047928">
    <property type="entry name" value="Perm_prefix_1"/>
</dbReference>
<feature type="transmembrane region" description="Helical" evidence="1">
    <location>
        <begin position="243"/>
        <end position="265"/>
    </location>
</feature>
<name>A0ABP4XW32_9ACTN</name>
<feature type="transmembrane region" description="Helical" evidence="1">
    <location>
        <begin position="285"/>
        <end position="306"/>
    </location>
</feature>
<keyword evidence="1" id="KW-0472">Membrane</keyword>
<dbReference type="NCBIfam" id="NF038403">
    <property type="entry name" value="perm_prefix_1"/>
    <property type="match status" value="1"/>
</dbReference>
<protein>
    <submittedName>
        <fullName evidence="2">Permease prefix domain 1-containing protein</fullName>
    </submittedName>
</protein>
<dbReference type="Proteomes" id="UP001500218">
    <property type="component" value="Unassembled WGS sequence"/>
</dbReference>
<dbReference type="Pfam" id="PF22564">
    <property type="entry name" value="HAAS"/>
    <property type="match status" value="1"/>
</dbReference>
<proteinExistence type="predicted"/>
<keyword evidence="1" id="KW-1133">Transmembrane helix</keyword>
<reference evidence="3" key="1">
    <citation type="journal article" date="2019" name="Int. J. Syst. Evol. Microbiol.">
        <title>The Global Catalogue of Microorganisms (GCM) 10K type strain sequencing project: providing services to taxonomists for standard genome sequencing and annotation.</title>
        <authorList>
            <consortium name="The Broad Institute Genomics Platform"/>
            <consortium name="The Broad Institute Genome Sequencing Center for Infectious Disease"/>
            <person name="Wu L."/>
            <person name="Ma J."/>
        </authorList>
    </citation>
    <scope>NUCLEOTIDE SEQUENCE [LARGE SCALE GENOMIC DNA]</scope>
    <source>
        <strain evidence="3">JCM 13250</strain>
    </source>
</reference>
<evidence type="ECO:0000313" key="3">
    <source>
        <dbReference type="Proteomes" id="UP001500218"/>
    </source>
</evidence>
<evidence type="ECO:0000313" key="2">
    <source>
        <dbReference type="EMBL" id="GAA1793466.1"/>
    </source>
</evidence>
<keyword evidence="3" id="KW-1185">Reference proteome</keyword>
<dbReference type="RefSeq" id="WP_344127542.1">
    <property type="nucleotide sequence ID" value="NZ_BAAALT010000034.1"/>
</dbReference>
<sequence>MTTPTLTDRYVDATLRRLPERQRADIERELRASIEDAVEARVDGGEDPADAERAVLTGLGDPARLAAGYSDRPLHLIGPALYLPYTRLLIALIAIVVPIVATVVGVVQAFDGAGIGEIIGDVIGAAITTAVNVAFWTTLLFAVLERLPDVRVPVLREWTLDQLPEPPSRRRRYADLIAETVALALFAAFVLVSPVLRIKTDAAGDPIGILSPWLWDTGVVYGFVFLALAGLSFNYVKMYTRWSAPVAVAGAAVNLAAAVVMVWVAASNHLLNPAFVTAADWRADVWEWVRLGVIIVAAMSIVQIVVELVRGFTTRSWVQADLGTTIREAVDRIPGVRR</sequence>
<feature type="transmembrane region" description="Helical" evidence="1">
    <location>
        <begin position="88"/>
        <end position="110"/>
    </location>
</feature>
<keyword evidence="1" id="KW-0812">Transmembrane</keyword>
<gene>
    <name evidence="2" type="ORF">GCM10009682_14160</name>
</gene>
<accession>A0ABP4XW32</accession>
<evidence type="ECO:0000256" key="1">
    <source>
        <dbReference type="SAM" id="Phobius"/>
    </source>
</evidence>
<organism evidence="2 3">
    <name type="scientific">Luedemannella flava</name>
    <dbReference type="NCBI Taxonomy" id="349316"/>
    <lineage>
        <taxon>Bacteria</taxon>
        <taxon>Bacillati</taxon>
        <taxon>Actinomycetota</taxon>
        <taxon>Actinomycetes</taxon>
        <taxon>Micromonosporales</taxon>
        <taxon>Micromonosporaceae</taxon>
        <taxon>Luedemannella</taxon>
    </lineage>
</organism>